<evidence type="ECO:0000313" key="3">
    <source>
        <dbReference type="Proteomes" id="UP000703269"/>
    </source>
</evidence>
<protein>
    <submittedName>
        <fullName evidence="2">Uncharacterized protein</fullName>
    </submittedName>
</protein>
<proteinExistence type="predicted"/>
<name>A0A9P3GJL2_9APHY</name>
<sequence length="95" mass="11265">MRGIRGRKGERGGKEAERYDEEDVVEIKERDRDVVPKRRVTSDTDGKLEKERRINLVAQELSGFWRRRNLNHATLLPFTMAARRTYLLYHHATLE</sequence>
<gene>
    <name evidence="2" type="ORF">PsYK624_125730</name>
</gene>
<dbReference type="EMBL" id="BPQB01000059">
    <property type="protein sequence ID" value="GJE96377.1"/>
    <property type="molecule type" value="Genomic_DNA"/>
</dbReference>
<dbReference type="AlphaFoldDB" id="A0A9P3GJL2"/>
<reference evidence="2 3" key="1">
    <citation type="submission" date="2021-08" db="EMBL/GenBank/DDBJ databases">
        <title>Draft Genome Sequence of Phanerochaete sordida strain YK-624.</title>
        <authorList>
            <person name="Mori T."/>
            <person name="Dohra H."/>
            <person name="Suzuki T."/>
            <person name="Kawagishi H."/>
            <person name="Hirai H."/>
        </authorList>
    </citation>
    <scope>NUCLEOTIDE SEQUENCE [LARGE SCALE GENOMIC DNA]</scope>
    <source>
        <strain evidence="2 3">YK-624</strain>
    </source>
</reference>
<feature type="compositionally biased region" description="Basic and acidic residues" evidence="1">
    <location>
        <begin position="7"/>
        <end position="17"/>
    </location>
</feature>
<evidence type="ECO:0000256" key="1">
    <source>
        <dbReference type="SAM" id="MobiDB-lite"/>
    </source>
</evidence>
<dbReference type="Proteomes" id="UP000703269">
    <property type="component" value="Unassembled WGS sequence"/>
</dbReference>
<feature type="region of interest" description="Disordered" evidence="1">
    <location>
        <begin position="1"/>
        <end position="21"/>
    </location>
</feature>
<organism evidence="2 3">
    <name type="scientific">Phanerochaete sordida</name>
    <dbReference type="NCBI Taxonomy" id="48140"/>
    <lineage>
        <taxon>Eukaryota</taxon>
        <taxon>Fungi</taxon>
        <taxon>Dikarya</taxon>
        <taxon>Basidiomycota</taxon>
        <taxon>Agaricomycotina</taxon>
        <taxon>Agaricomycetes</taxon>
        <taxon>Polyporales</taxon>
        <taxon>Phanerochaetaceae</taxon>
        <taxon>Phanerochaete</taxon>
    </lineage>
</organism>
<keyword evidence="3" id="KW-1185">Reference proteome</keyword>
<accession>A0A9P3GJL2</accession>
<evidence type="ECO:0000313" key="2">
    <source>
        <dbReference type="EMBL" id="GJE96377.1"/>
    </source>
</evidence>
<comment type="caution">
    <text evidence="2">The sequence shown here is derived from an EMBL/GenBank/DDBJ whole genome shotgun (WGS) entry which is preliminary data.</text>
</comment>